<dbReference type="EMBL" id="GBEZ01000164">
    <property type="protein sequence ID" value="JAC84700.1"/>
    <property type="molecule type" value="Transcribed_RNA"/>
</dbReference>
<keyword evidence="1" id="KW-0812">Transmembrane</keyword>
<gene>
    <name evidence="2" type="ORF">TSPGSL018_355</name>
</gene>
<keyword evidence="1" id="KW-0472">Membrane</keyword>
<dbReference type="CDD" id="cd14726">
    <property type="entry name" value="TraB_PrgY-like"/>
    <property type="match status" value="1"/>
</dbReference>
<keyword evidence="1" id="KW-1133">Transmembrane helix</keyword>
<accession>A0A061SPB2</accession>
<organism evidence="2">
    <name type="scientific">Tetraselmis sp. GSL018</name>
    <dbReference type="NCBI Taxonomy" id="582737"/>
    <lineage>
        <taxon>Eukaryota</taxon>
        <taxon>Viridiplantae</taxon>
        <taxon>Chlorophyta</taxon>
        <taxon>core chlorophytes</taxon>
        <taxon>Chlorodendrophyceae</taxon>
        <taxon>Chlorodendrales</taxon>
        <taxon>Chlorodendraceae</taxon>
        <taxon>Tetraselmis</taxon>
    </lineage>
</organism>
<name>A0A061SPB2_9CHLO</name>
<reference evidence="2" key="1">
    <citation type="submission" date="2014-05" db="EMBL/GenBank/DDBJ databases">
        <title>The transcriptome of the halophilic microalga Tetraselmis sp. GSL018 isolated from the Great Salt Lake, Utah.</title>
        <authorList>
            <person name="Jinkerson R.E."/>
            <person name="D'Adamo S."/>
            <person name="Posewitz M.C."/>
        </authorList>
    </citation>
    <scope>NUCLEOTIDE SEQUENCE</scope>
    <source>
        <strain evidence="2">GSL018</strain>
    </source>
</reference>
<dbReference type="PANTHER" id="PTHR21530:SF0">
    <property type="entry name" value="TRAB FAMILY PROTEIN"/>
    <property type="match status" value="1"/>
</dbReference>
<protein>
    <submittedName>
        <fullName evidence="2">Trab domain-containing</fullName>
    </submittedName>
</protein>
<evidence type="ECO:0000313" key="2">
    <source>
        <dbReference type="EMBL" id="JAC84700.1"/>
    </source>
</evidence>
<dbReference type="InterPro" id="IPR046345">
    <property type="entry name" value="TraB_PrgY-like"/>
</dbReference>
<evidence type="ECO:0000256" key="1">
    <source>
        <dbReference type="SAM" id="Phobius"/>
    </source>
</evidence>
<sequence length="173" mass="18596">MRAAQEAADAVGAQVVLGDRPIEITLQRAWEQLLGLLAAGIFSPLPELDGAAIEALNSEGPVTSMFSEMGRRFPQLASALIHERDLYLAWSLKRSKAVNGTRAVVGVIGRGHLRGVVYALTTDPGSLRFRDLVGAKNTAEAKRQLARNVGRRIAWELAFGAATLAAISYFVGR</sequence>
<dbReference type="AlphaFoldDB" id="A0A061SPB2"/>
<feature type="transmembrane region" description="Helical" evidence="1">
    <location>
        <begin position="153"/>
        <end position="171"/>
    </location>
</feature>
<proteinExistence type="predicted"/>
<dbReference type="PANTHER" id="PTHR21530">
    <property type="entry name" value="PHEROMONE SHUTDOWN PROTEIN"/>
    <property type="match status" value="1"/>
</dbReference>